<dbReference type="EMBL" id="JALJOT010000006">
    <property type="protein sequence ID" value="KAK9909826.1"/>
    <property type="molecule type" value="Genomic_DNA"/>
</dbReference>
<name>A0ABR2YS21_9CHLO</name>
<dbReference type="SUPFAM" id="SSF55961">
    <property type="entry name" value="Bet v1-like"/>
    <property type="match status" value="1"/>
</dbReference>
<keyword evidence="2" id="KW-1185">Reference proteome</keyword>
<reference evidence="1 2" key="1">
    <citation type="journal article" date="2024" name="Nat. Commun.">
        <title>Phylogenomics reveals the evolutionary origins of lichenization in chlorophyte algae.</title>
        <authorList>
            <person name="Puginier C."/>
            <person name="Libourel C."/>
            <person name="Otte J."/>
            <person name="Skaloud P."/>
            <person name="Haon M."/>
            <person name="Grisel S."/>
            <person name="Petersen M."/>
            <person name="Berrin J.G."/>
            <person name="Delaux P.M."/>
            <person name="Dal Grande F."/>
            <person name="Keller J."/>
        </authorList>
    </citation>
    <scope>NUCLEOTIDE SEQUENCE [LARGE SCALE GENOMIC DNA]</scope>
    <source>
        <strain evidence="1 2">SAG 216-7</strain>
    </source>
</reference>
<dbReference type="InterPro" id="IPR023393">
    <property type="entry name" value="START-like_dom_sf"/>
</dbReference>
<organism evidence="1 2">
    <name type="scientific">Coccomyxa subellipsoidea</name>
    <dbReference type="NCBI Taxonomy" id="248742"/>
    <lineage>
        <taxon>Eukaryota</taxon>
        <taxon>Viridiplantae</taxon>
        <taxon>Chlorophyta</taxon>
        <taxon>core chlorophytes</taxon>
        <taxon>Trebouxiophyceae</taxon>
        <taxon>Trebouxiophyceae incertae sedis</taxon>
        <taxon>Coccomyxaceae</taxon>
        <taxon>Coccomyxa</taxon>
    </lineage>
</organism>
<evidence type="ECO:0000313" key="1">
    <source>
        <dbReference type="EMBL" id="KAK9909826.1"/>
    </source>
</evidence>
<evidence type="ECO:0008006" key="3">
    <source>
        <dbReference type="Google" id="ProtNLM"/>
    </source>
</evidence>
<gene>
    <name evidence="1" type="ORF">WJX75_008093</name>
</gene>
<protein>
    <recommendedName>
        <fullName evidence="3">START domain-containing protein</fullName>
    </recommendedName>
</protein>
<proteinExistence type="predicted"/>
<sequence length="238" mass="26889">MVAGISTASEVKLIGEEYITDVHQYASRLLEEADDLFGSSPSDWDVVGDYDHGLRVFSRPVESSKLLLVRSTVDVDRSAQDLFELLTSAEGSSIIDDSTKHDPPAEILQWQYRAEVGYSETIPSKFPFPRRSFVKASFFDTPNTRVVTKSILYKPLPSGGDGLTRAFNSFALRTVPLGDSRCRLEITDYFDMRGWFPTWIANKFHKEMFCQRLHKRLWQHLGITTKTVPSISEIATAS</sequence>
<accession>A0ABR2YS21</accession>
<evidence type="ECO:0000313" key="2">
    <source>
        <dbReference type="Proteomes" id="UP001491310"/>
    </source>
</evidence>
<dbReference type="Gene3D" id="3.30.530.20">
    <property type="match status" value="1"/>
</dbReference>
<comment type="caution">
    <text evidence="1">The sequence shown here is derived from an EMBL/GenBank/DDBJ whole genome shotgun (WGS) entry which is preliminary data.</text>
</comment>
<dbReference type="Proteomes" id="UP001491310">
    <property type="component" value="Unassembled WGS sequence"/>
</dbReference>